<proteinExistence type="predicted"/>
<keyword evidence="2" id="KW-1185">Reference proteome</keyword>
<organism evidence="1 2">
    <name type="scientific">Eumeta variegata</name>
    <name type="common">Bagworm moth</name>
    <name type="synonym">Eumeta japonica</name>
    <dbReference type="NCBI Taxonomy" id="151549"/>
    <lineage>
        <taxon>Eukaryota</taxon>
        <taxon>Metazoa</taxon>
        <taxon>Ecdysozoa</taxon>
        <taxon>Arthropoda</taxon>
        <taxon>Hexapoda</taxon>
        <taxon>Insecta</taxon>
        <taxon>Pterygota</taxon>
        <taxon>Neoptera</taxon>
        <taxon>Endopterygota</taxon>
        <taxon>Lepidoptera</taxon>
        <taxon>Glossata</taxon>
        <taxon>Ditrysia</taxon>
        <taxon>Tineoidea</taxon>
        <taxon>Psychidae</taxon>
        <taxon>Oiketicinae</taxon>
        <taxon>Eumeta</taxon>
    </lineage>
</organism>
<name>A0A4C1XAG2_EUMVA</name>
<evidence type="ECO:0000313" key="2">
    <source>
        <dbReference type="Proteomes" id="UP000299102"/>
    </source>
</evidence>
<protein>
    <submittedName>
        <fullName evidence="1">Uncharacterized protein</fullName>
    </submittedName>
</protein>
<sequence length="270" mass="29669">MSAAHRKDSSKNVSNDTSTEDFKVLLSVITSIDIGELALLAKKLRPPQFLWRRLFEEVAAALAFVSPANIEAATGRGITWALVDYPYLIKAPAMNIRGYHPRDRSEASRTGCFYSTLETPVRDLARITRPGGARAPGAVRRQRAGAGLRLCDAIGGARIARSASREFLNGRRQRRCHDAKGTGFYLRDLAAAPPLLKIALRSPEINGCVIIISLSRVGCVRPLSLFYSDASADEVEERSLAPRSRSHAQLRQNVTMSHPFLCVQPAFIDL</sequence>
<comment type="caution">
    <text evidence="1">The sequence shown here is derived from an EMBL/GenBank/DDBJ whole genome shotgun (WGS) entry which is preliminary data.</text>
</comment>
<dbReference type="EMBL" id="BGZK01000795">
    <property type="protein sequence ID" value="GBP60766.1"/>
    <property type="molecule type" value="Genomic_DNA"/>
</dbReference>
<evidence type="ECO:0000313" key="1">
    <source>
        <dbReference type="EMBL" id="GBP60766.1"/>
    </source>
</evidence>
<dbReference type="Proteomes" id="UP000299102">
    <property type="component" value="Unassembled WGS sequence"/>
</dbReference>
<gene>
    <name evidence="1" type="ORF">EVAR_41105_1</name>
</gene>
<reference evidence="1 2" key="1">
    <citation type="journal article" date="2019" name="Commun. Biol.">
        <title>The bagworm genome reveals a unique fibroin gene that provides high tensile strength.</title>
        <authorList>
            <person name="Kono N."/>
            <person name="Nakamura H."/>
            <person name="Ohtoshi R."/>
            <person name="Tomita M."/>
            <person name="Numata K."/>
            <person name="Arakawa K."/>
        </authorList>
    </citation>
    <scope>NUCLEOTIDE SEQUENCE [LARGE SCALE GENOMIC DNA]</scope>
</reference>
<dbReference type="AlphaFoldDB" id="A0A4C1XAG2"/>
<accession>A0A4C1XAG2</accession>
<dbReference type="OrthoDB" id="10070851at2759"/>